<feature type="compositionally biased region" description="Polar residues" evidence="6">
    <location>
        <begin position="169"/>
        <end position="184"/>
    </location>
</feature>
<dbReference type="GO" id="GO:0000976">
    <property type="term" value="F:transcription cis-regulatory region binding"/>
    <property type="evidence" value="ECO:0007669"/>
    <property type="project" value="TreeGrafter"/>
</dbReference>
<proteinExistence type="predicted"/>
<sequence>MRCEGAENPPCKRCRHNGLDCLFEKPTREASLTGEAGLERIRSLESHVADIRQTQNAIQSTLLEIVAHLRGNSQFPQRSPSAYPPPFHQSPSMHSQSPSISTPSAGPHPPQLMVDTAHGGGPTSPATTASVTPSHGQVGSMNPPSHHPSTFRSPPLSATGQRPMGPSEMHQSQGHYTNQGQHGTTLPPFSAIDSMGPPRSHPTNVSSMRYHPAPSNSKRAAPSSNVTSADSTDAEEDDGELPASGLVAPWEVLRGLADVAIERAAQENGGESEPQSRARTSSPDPRQSRPAKRRKVLHKTPRVMLFPDVVTKKIIPEAEARELFRIFYHGCSTFLPIFDASVDTYDALHERSPFAVDCICMVAAQVRDGGGNPTEIFKKCQEEVQAISCATLFSPVLRQEAVQAMILVSGWSDNGWLSGGHAVRMAMEISMHKAWPELFKRMQQSKVGTSLKDRQLVISARTWFCLYLFEHQMSYGTGPACYLERR</sequence>
<evidence type="ECO:0000256" key="1">
    <source>
        <dbReference type="ARBA" id="ARBA00004123"/>
    </source>
</evidence>
<dbReference type="PANTHER" id="PTHR31845">
    <property type="entry name" value="FINGER DOMAIN PROTEIN, PUTATIVE-RELATED"/>
    <property type="match status" value="1"/>
</dbReference>
<dbReference type="EMBL" id="JASBNA010000002">
    <property type="protein sequence ID" value="KAK7695302.1"/>
    <property type="molecule type" value="Genomic_DNA"/>
</dbReference>
<feature type="compositionally biased region" description="Polar residues" evidence="6">
    <location>
        <begin position="214"/>
        <end position="231"/>
    </location>
</feature>
<dbReference type="CDD" id="cd12148">
    <property type="entry name" value="fungal_TF_MHR"/>
    <property type="match status" value="1"/>
</dbReference>
<evidence type="ECO:0000313" key="7">
    <source>
        <dbReference type="EMBL" id="KAK7695302.1"/>
    </source>
</evidence>
<accession>A0AAW0GRN5</accession>
<feature type="compositionally biased region" description="Polar residues" evidence="6">
    <location>
        <begin position="135"/>
        <end position="160"/>
    </location>
</feature>
<evidence type="ECO:0000256" key="4">
    <source>
        <dbReference type="ARBA" id="ARBA00023163"/>
    </source>
</evidence>
<organism evidence="7 8">
    <name type="scientific">Cerrena zonata</name>
    <dbReference type="NCBI Taxonomy" id="2478898"/>
    <lineage>
        <taxon>Eukaryota</taxon>
        <taxon>Fungi</taxon>
        <taxon>Dikarya</taxon>
        <taxon>Basidiomycota</taxon>
        <taxon>Agaricomycotina</taxon>
        <taxon>Agaricomycetes</taxon>
        <taxon>Polyporales</taxon>
        <taxon>Cerrenaceae</taxon>
        <taxon>Cerrena</taxon>
    </lineage>
</organism>
<reference evidence="7 8" key="1">
    <citation type="submission" date="2022-09" db="EMBL/GenBank/DDBJ databases">
        <authorList>
            <person name="Palmer J.M."/>
        </authorList>
    </citation>
    <scope>NUCLEOTIDE SEQUENCE [LARGE SCALE GENOMIC DNA]</scope>
    <source>
        <strain evidence="7 8">DSM 7382</strain>
    </source>
</reference>
<dbReference type="InterPro" id="IPR051089">
    <property type="entry name" value="prtT"/>
</dbReference>
<keyword evidence="2" id="KW-0805">Transcription regulation</keyword>
<dbReference type="PANTHER" id="PTHR31845:SF17">
    <property type="entry name" value="ZN(II)2CYS6 TRANSCRIPTION FACTOR (EUROFUNG)"/>
    <property type="match status" value="1"/>
</dbReference>
<evidence type="ECO:0000256" key="2">
    <source>
        <dbReference type="ARBA" id="ARBA00023015"/>
    </source>
</evidence>
<feature type="compositionally biased region" description="Low complexity" evidence="6">
    <location>
        <begin position="89"/>
        <end position="104"/>
    </location>
</feature>
<feature type="compositionally biased region" description="Low complexity" evidence="6">
    <location>
        <begin position="123"/>
        <end position="134"/>
    </location>
</feature>
<evidence type="ECO:0008006" key="9">
    <source>
        <dbReference type="Google" id="ProtNLM"/>
    </source>
</evidence>
<protein>
    <recommendedName>
        <fullName evidence="9">Zn(2)-C6 fungal-type domain-containing protein</fullName>
    </recommendedName>
</protein>
<evidence type="ECO:0000256" key="3">
    <source>
        <dbReference type="ARBA" id="ARBA00023125"/>
    </source>
</evidence>
<feature type="region of interest" description="Disordered" evidence="6">
    <location>
        <begin position="74"/>
        <end position="246"/>
    </location>
</feature>
<evidence type="ECO:0000313" key="8">
    <source>
        <dbReference type="Proteomes" id="UP001385951"/>
    </source>
</evidence>
<dbReference type="Gene3D" id="4.10.240.10">
    <property type="entry name" value="Zn(2)-C6 fungal-type DNA-binding domain"/>
    <property type="match status" value="1"/>
</dbReference>
<name>A0AAW0GRN5_9APHY</name>
<keyword evidence="5" id="KW-0539">Nucleus</keyword>
<feature type="region of interest" description="Disordered" evidence="6">
    <location>
        <begin position="266"/>
        <end position="297"/>
    </location>
</feature>
<keyword evidence="4" id="KW-0804">Transcription</keyword>
<evidence type="ECO:0000256" key="5">
    <source>
        <dbReference type="ARBA" id="ARBA00023242"/>
    </source>
</evidence>
<dbReference type="GO" id="GO:0008270">
    <property type="term" value="F:zinc ion binding"/>
    <property type="evidence" value="ECO:0007669"/>
    <property type="project" value="InterPro"/>
</dbReference>
<gene>
    <name evidence="7" type="ORF">QCA50_002492</name>
</gene>
<dbReference type="AlphaFoldDB" id="A0AAW0GRN5"/>
<comment type="subcellular location">
    <subcellularLocation>
        <location evidence="1">Nucleus</location>
    </subcellularLocation>
</comment>
<keyword evidence="8" id="KW-1185">Reference proteome</keyword>
<dbReference type="Proteomes" id="UP001385951">
    <property type="component" value="Unassembled WGS sequence"/>
</dbReference>
<evidence type="ECO:0000256" key="6">
    <source>
        <dbReference type="SAM" id="MobiDB-lite"/>
    </source>
</evidence>
<dbReference type="GO" id="GO:0005634">
    <property type="term" value="C:nucleus"/>
    <property type="evidence" value="ECO:0007669"/>
    <property type="project" value="UniProtKB-SubCell"/>
</dbReference>
<dbReference type="GO" id="GO:0000981">
    <property type="term" value="F:DNA-binding transcription factor activity, RNA polymerase II-specific"/>
    <property type="evidence" value="ECO:0007669"/>
    <property type="project" value="InterPro"/>
</dbReference>
<feature type="compositionally biased region" description="Polar residues" evidence="6">
    <location>
        <begin position="273"/>
        <end position="285"/>
    </location>
</feature>
<comment type="caution">
    <text evidence="7">The sequence shown here is derived from an EMBL/GenBank/DDBJ whole genome shotgun (WGS) entry which is preliminary data.</text>
</comment>
<keyword evidence="3" id="KW-0238">DNA-binding</keyword>
<dbReference type="InterPro" id="IPR036864">
    <property type="entry name" value="Zn2-C6_fun-type_DNA-bd_sf"/>
</dbReference>